<feature type="compositionally biased region" description="Acidic residues" evidence="1">
    <location>
        <begin position="551"/>
        <end position="581"/>
    </location>
</feature>
<dbReference type="EMBL" id="LVLJ01000940">
    <property type="protein sequence ID" value="OAE31916.1"/>
    <property type="molecule type" value="Genomic_DNA"/>
</dbReference>
<feature type="region of interest" description="Disordered" evidence="1">
    <location>
        <begin position="63"/>
        <end position="189"/>
    </location>
</feature>
<feature type="region of interest" description="Disordered" evidence="1">
    <location>
        <begin position="332"/>
        <end position="407"/>
    </location>
</feature>
<evidence type="ECO:0000313" key="2">
    <source>
        <dbReference type="EMBL" id="BBN08264.1"/>
    </source>
</evidence>
<feature type="compositionally biased region" description="Polar residues" evidence="1">
    <location>
        <begin position="24"/>
        <end position="35"/>
    </location>
</feature>
<feature type="compositionally biased region" description="Basic and acidic residues" evidence="1">
    <location>
        <begin position="365"/>
        <end position="383"/>
    </location>
</feature>
<reference evidence="5" key="3">
    <citation type="journal article" date="2020" name="Curr. Biol.">
        <title>Chromatin organization in early land plants reveals an ancestral association between H3K27me3, transposons, and constitutive heterochromatin.</title>
        <authorList>
            <person name="Montgomery S.A."/>
            <person name="Tanizawa Y."/>
            <person name="Galik B."/>
            <person name="Wang N."/>
            <person name="Ito T."/>
            <person name="Mochizuki T."/>
            <person name="Akimcheva S."/>
            <person name="Bowman J.L."/>
            <person name="Cognat V."/>
            <person name="Marechal-Drouard L."/>
            <person name="Ekker H."/>
            <person name="Hong S.F."/>
            <person name="Kohchi T."/>
            <person name="Lin S.S."/>
            <person name="Liu L.D."/>
            <person name="Nakamura Y."/>
            <person name="Valeeva L.R."/>
            <person name="Shakirov E.V."/>
            <person name="Shippen D.E."/>
            <person name="Wei W.L."/>
            <person name="Yagura M."/>
            <person name="Yamaoka S."/>
            <person name="Yamato K.T."/>
            <person name="Liu C."/>
            <person name="Berger F."/>
        </authorList>
    </citation>
    <scope>NUCLEOTIDE SEQUENCE [LARGE SCALE GENOMIC DNA]</scope>
    <source>
        <strain evidence="5">Tak-1</strain>
    </source>
</reference>
<evidence type="ECO:0000313" key="4">
    <source>
        <dbReference type="Proteomes" id="UP000077202"/>
    </source>
</evidence>
<protein>
    <submittedName>
        <fullName evidence="3">Uncharacterized protein</fullName>
    </submittedName>
</protein>
<dbReference type="Proteomes" id="UP001162541">
    <property type="component" value="Chromosome 4"/>
</dbReference>
<dbReference type="AlphaFoldDB" id="A0A176WIB9"/>
<organism evidence="3 4">
    <name type="scientific">Marchantia polymorpha subsp. ruderalis</name>
    <dbReference type="NCBI Taxonomy" id="1480154"/>
    <lineage>
        <taxon>Eukaryota</taxon>
        <taxon>Viridiplantae</taxon>
        <taxon>Streptophyta</taxon>
        <taxon>Embryophyta</taxon>
        <taxon>Marchantiophyta</taxon>
        <taxon>Marchantiopsida</taxon>
        <taxon>Marchantiidae</taxon>
        <taxon>Marchantiales</taxon>
        <taxon>Marchantiaceae</taxon>
        <taxon>Marchantia</taxon>
    </lineage>
</organism>
<evidence type="ECO:0000313" key="3">
    <source>
        <dbReference type="EMBL" id="OAE31916.1"/>
    </source>
</evidence>
<accession>A0A176WIB9</accession>
<gene>
    <name evidence="3" type="ORF">AXG93_4485s1030</name>
    <name evidence="2" type="ORF">Mp_4g10200</name>
</gene>
<dbReference type="Proteomes" id="UP000077202">
    <property type="component" value="Unassembled WGS sequence"/>
</dbReference>
<keyword evidence="4" id="KW-1185">Reference proteome</keyword>
<reference evidence="3 4" key="1">
    <citation type="submission" date="2016-03" db="EMBL/GenBank/DDBJ databases">
        <title>Mechanisms controlling the formation of the plant cell surface in tip-growing cells are functionally conserved among land plants.</title>
        <authorList>
            <person name="Honkanen S."/>
            <person name="Jones V.A."/>
            <person name="Morieri G."/>
            <person name="Champion C."/>
            <person name="Hetherington A.J."/>
            <person name="Kelly S."/>
            <person name="Saint-Marcoux D."/>
            <person name="Proust H."/>
            <person name="Prescott H."/>
            <person name="Dolan L."/>
        </authorList>
    </citation>
    <scope>NUCLEOTIDE SEQUENCE [LARGE SCALE GENOMIC DNA]</scope>
    <source>
        <strain evidence="4">cv. Tak-1 and cv. Tak-2</strain>
        <tissue evidence="3">Whole gametophyte</tissue>
    </source>
</reference>
<name>A0A176WIB9_MARPO</name>
<feature type="region of interest" description="Disordered" evidence="1">
    <location>
        <begin position="549"/>
        <end position="588"/>
    </location>
</feature>
<feature type="compositionally biased region" description="Polar residues" evidence="1">
    <location>
        <begin position="169"/>
        <end position="178"/>
    </location>
</feature>
<sequence length="610" mass="64837">MMEKKKKREKASPNGASGGETDGGSVQNTVPSSTYKAIRPAAPVDILKRQREAEQVVGGPAKKLLLSGSAPPVLPFSPSQPYPPVGHWQYPPAQQPPPFVPPSQPQPSLSQGQPLQSQLHQQQPQGQQQQGQQQQGPAQTQGGQPPTPYWGGSEFPPQSSGGQYYPFPGSSTDSNWQGPTYPGAPSVPNGLPYGYPGPFAYPGAVGQTAYTGAWPDQSWWGGNPAQQPPVFPGGYGPYQGYGPAYGFGPQPAANGAPPLPFQRGHIKSPPGLSQKHRRLWEAQSCENIQVWSSLARAEAELCALRNKVMQLEGELHAFRGQADVQGDAAAVPAGLQQPAKRVRHKKPGGLNNNDSSASKRGGKPTVDKTAAEGAAKSEDKSEEKECEVDDKNLGTSGKTGRKSETKVVSEIDENKSMFDSTSVRNVFEPDACATDTSESKTLGYGDPYRSTFHPEVGLENGVNGEAHGLEKNGIVVDMTPNSSGYEVKITGHAGEPVENNCHSGITADTVAEDWAAAADDRNCSFEERLLNYSGAVGRSNSKVISEWGEYGGEDVSDDHEVDELVPSGQDDDEDIDDEDDSGLQSIGGSKVHDLVVGLGSGKGIPPLSRW</sequence>
<proteinExistence type="predicted"/>
<feature type="compositionally biased region" description="Pro residues" evidence="1">
    <location>
        <begin position="72"/>
        <end position="84"/>
    </location>
</feature>
<reference evidence="2" key="2">
    <citation type="journal article" date="2019" name="Curr. Biol.">
        <title>Chromatin organization in early land plants reveals an ancestral association between H3K27me3, transposons, and constitutive heterochromatin.</title>
        <authorList>
            <person name="Montgomery S.A."/>
            <person name="Tanizawa Y."/>
            <person name="Galik B."/>
            <person name="Wang N."/>
            <person name="Ito T."/>
            <person name="Mochizuki T."/>
            <person name="Akimcheva S."/>
            <person name="Bowman J."/>
            <person name="Cognat V."/>
            <person name="Drouard L."/>
            <person name="Ekker H."/>
            <person name="Houng S."/>
            <person name="Kohchi T."/>
            <person name="Lin S."/>
            <person name="Liu L.D."/>
            <person name="Nakamura Y."/>
            <person name="Valeeva L.R."/>
            <person name="Shakirov E.V."/>
            <person name="Shippen D.E."/>
            <person name="Wei W."/>
            <person name="Yagura M."/>
            <person name="Yamaoka S."/>
            <person name="Yamato K.T."/>
            <person name="Liu C."/>
            <person name="Berger F."/>
        </authorList>
    </citation>
    <scope>NUCLEOTIDE SEQUENCE [LARGE SCALE GENOMIC DNA]</scope>
    <source>
        <strain evidence="2">Tak-1</strain>
    </source>
</reference>
<feature type="compositionally biased region" description="Pro residues" evidence="1">
    <location>
        <begin position="93"/>
        <end position="105"/>
    </location>
</feature>
<evidence type="ECO:0000256" key="1">
    <source>
        <dbReference type="SAM" id="MobiDB-lite"/>
    </source>
</evidence>
<feature type="region of interest" description="Disordered" evidence="1">
    <location>
        <begin position="1"/>
        <end position="41"/>
    </location>
</feature>
<dbReference type="EMBL" id="AP019869">
    <property type="protein sequence ID" value="BBN08264.1"/>
    <property type="molecule type" value="Genomic_DNA"/>
</dbReference>
<feature type="compositionally biased region" description="Low complexity" evidence="1">
    <location>
        <begin position="106"/>
        <end position="144"/>
    </location>
</feature>
<evidence type="ECO:0000313" key="5">
    <source>
        <dbReference type="Proteomes" id="UP001162541"/>
    </source>
</evidence>